<name>A0A069PNY6_9BURK</name>
<feature type="domain" description="Acyltransferase 3" evidence="2">
    <location>
        <begin position="3"/>
        <end position="275"/>
    </location>
</feature>
<feature type="transmembrane region" description="Helical" evidence="1">
    <location>
        <begin position="170"/>
        <end position="194"/>
    </location>
</feature>
<evidence type="ECO:0000259" key="2">
    <source>
        <dbReference type="Pfam" id="PF01757"/>
    </source>
</evidence>
<accession>A0A069PNY6</accession>
<feature type="transmembrane region" description="Helical" evidence="1">
    <location>
        <begin position="75"/>
        <end position="97"/>
    </location>
</feature>
<dbReference type="RefSeq" id="WP_035942550.1">
    <property type="nucleotide sequence ID" value="NZ_CADFFX010000045.1"/>
</dbReference>
<dbReference type="Pfam" id="PF01757">
    <property type="entry name" value="Acyl_transf_3"/>
    <property type="match status" value="1"/>
</dbReference>
<protein>
    <recommendedName>
        <fullName evidence="2">Acyltransferase 3 domain-containing protein</fullName>
    </recommendedName>
</protein>
<feature type="transmembrane region" description="Helical" evidence="1">
    <location>
        <begin position="259"/>
        <end position="281"/>
    </location>
</feature>
<reference evidence="3 4" key="1">
    <citation type="submission" date="2014-03" db="EMBL/GenBank/DDBJ databases">
        <title>Draft Genome Sequences of Four Burkholderia Strains.</title>
        <authorList>
            <person name="Liu X.Y."/>
            <person name="Li C.X."/>
            <person name="Xu J.H."/>
        </authorList>
    </citation>
    <scope>NUCLEOTIDE SEQUENCE [LARGE SCALE GENOMIC DNA]</scope>
    <source>
        <strain evidence="3 4">DSM 50014</strain>
    </source>
</reference>
<keyword evidence="1" id="KW-0812">Transmembrane</keyword>
<feature type="transmembrane region" description="Helical" evidence="1">
    <location>
        <begin position="228"/>
        <end position="253"/>
    </location>
</feature>
<dbReference type="InterPro" id="IPR050879">
    <property type="entry name" value="Acyltransferase_3"/>
</dbReference>
<feature type="transmembrane region" description="Helical" evidence="1">
    <location>
        <begin position="141"/>
        <end position="158"/>
    </location>
</feature>
<evidence type="ECO:0000313" key="4">
    <source>
        <dbReference type="Proteomes" id="UP000027466"/>
    </source>
</evidence>
<dbReference type="PANTHER" id="PTHR23028">
    <property type="entry name" value="ACETYLTRANSFERASE"/>
    <property type="match status" value="1"/>
</dbReference>
<keyword evidence="1" id="KW-0472">Membrane</keyword>
<dbReference type="InterPro" id="IPR002656">
    <property type="entry name" value="Acyl_transf_3_dom"/>
</dbReference>
<dbReference type="AlphaFoldDB" id="A0A069PNY6"/>
<feature type="transmembrane region" description="Helical" evidence="1">
    <location>
        <begin position="12"/>
        <end position="34"/>
    </location>
</feature>
<organism evidence="3 4">
    <name type="scientific">Caballeronia glathei</name>
    <dbReference type="NCBI Taxonomy" id="60547"/>
    <lineage>
        <taxon>Bacteria</taxon>
        <taxon>Pseudomonadati</taxon>
        <taxon>Pseudomonadota</taxon>
        <taxon>Betaproteobacteria</taxon>
        <taxon>Burkholderiales</taxon>
        <taxon>Burkholderiaceae</taxon>
        <taxon>Caballeronia</taxon>
    </lineage>
</organism>
<sequence length="309" mass="34053">MPYHDYLIKRICRIYLPYLAVLVVTFSIVDAISVQSVNWAGGWFNQIWSGPFTGTEIVDHLIFIGQFKAYQMVPVIWSLIYEAPISLIMPLVVFLVAPVSARTALLAALAMSGLSFVLLGTEGGEPLSANFEGDWPMTLHYLSMFIVGSTLAIHRASWRQWLMKDGRTRIVFAISVVLYFTSRSVLSITMSALGQCVFDWLVAAGTAGLISTSLVSARFASVLALRPIAFLGMISYSLYLTHAVVLLTVVHLIPSADSMWRTIVTAALLVIPVATVVHFAIERPAMMLGQFLTLHRGRTAAVQRANQPF</sequence>
<feature type="transmembrane region" description="Helical" evidence="1">
    <location>
        <begin position="200"/>
        <end position="221"/>
    </location>
</feature>
<proteinExistence type="predicted"/>
<dbReference type="GO" id="GO:0016747">
    <property type="term" value="F:acyltransferase activity, transferring groups other than amino-acyl groups"/>
    <property type="evidence" value="ECO:0007669"/>
    <property type="project" value="InterPro"/>
</dbReference>
<comment type="caution">
    <text evidence="3">The sequence shown here is derived from an EMBL/GenBank/DDBJ whole genome shotgun (WGS) entry which is preliminary data.</text>
</comment>
<dbReference type="GO" id="GO:0016020">
    <property type="term" value="C:membrane"/>
    <property type="evidence" value="ECO:0007669"/>
    <property type="project" value="TreeGrafter"/>
</dbReference>
<keyword evidence="1" id="KW-1133">Transmembrane helix</keyword>
<evidence type="ECO:0000313" key="3">
    <source>
        <dbReference type="EMBL" id="KDR39016.1"/>
    </source>
</evidence>
<dbReference type="EMBL" id="JFHC01000069">
    <property type="protein sequence ID" value="KDR39016.1"/>
    <property type="molecule type" value="Genomic_DNA"/>
</dbReference>
<dbReference type="PANTHER" id="PTHR23028:SF131">
    <property type="entry name" value="BLR2367 PROTEIN"/>
    <property type="match status" value="1"/>
</dbReference>
<feature type="transmembrane region" description="Helical" evidence="1">
    <location>
        <begin position="104"/>
        <end position="121"/>
    </location>
</feature>
<evidence type="ECO:0000256" key="1">
    <source>
        <dbReference type="SAM" id="Phobius"/>
    </source>
</evidence>
<dbReference type="GO" id="GO:0000271">
    <property type="term" value="P:polysaccharide biosynthetic process"/>
    <property type="evidence" value="ECO:0007669"/>
    <property type="project" value="TreeGrafter"/>
</dbReference>
<keyword evidence="4" id="KW-1185">Reference proteome</keyword>
<dbReference type="Proteomes" id="UP000027466">
    <property type="component" value="Unassembled WGS sequence"/>
</dbReference>
<gene>
    <name evidence="3" type="ORF">BG61_35455</name>
</gene>